<dbReference type="PANTHER" id="PTHR43941">
    <property type="entry name" value="STRUCTURAL MAINTENANCE OF CHROMOSOMES PROTEIN 2"/>
    <property type="match status" value="1"/>
</dbReference>
<reference evidence="3 4" key="1">
    <citation type="submission" date="2017-09" db="EMBL/GenBank/DDBJ databases">
        <authorList>
            <person name="Ehlers B."/>
            <person name="Leendertz F.H."/>
        </authorList>
    </citation>
    <scope>NUCLEOTIDE SEQUENCE [LARGE SCALE GENOMIC DNA]</scope>
    <source>
        <strain evidence="3 4">DSM 16848</strain>
    </source>
</reference>
<evidence type="ECO:0000256" key="1">
    <source>
        <dbReference type="SAM" id="MobiDB-lite"/>
    </source>
</evidence>
<dbReference type="GO" id="GO:0003682">
    <property type="term" value="F:chromatin binding"/>
    <property type="evidence" value="ECO:0007669"/>
    <property type="project" value="TreeGrafter"/>
</dbReference>
<proteinExistence type="predicted"/>
<gene>
    <name evidence="3" type="ORF">SAMN02746062_00324</name>
</gene>
<evidence type="ECO:0008006" key="5">
    <source>
        <dbReference type="Google" id="ProtNLM"/>
    </source>
</evidence>
<feature type="signal peptide" evidence="2">
    <location>
        <begin position="1"/>
        <end position="20"/>
    </location>
</feature>
<dbReference type="PROSITE" id="PS51257">
    <property type="entry name" value="PROKAR_LIPOPROTEIN"/>
    <property type="match status" value="1"/>
</dbReference>
<feature type="chain" id="PRO_5012922399" description="Transferrin binding protein-like solute binding protein" evidence="2">
    <location>
        <begin position="21"/>
        <end position="528"/>
    </location>
</feature>
<dbReference type="AlphaFoldDB" id="A0A286E3Q5"/>
<dbReference type="GO" id="GO:0000796">
    <property type="term" value="C:condensin complex"/>
    <property type="evidence" value="ECO:0007669"/>
    <property type="project" value="TreeGrafter"/>
</dbReference>
<protein>
    <recommendedName>
        <fullName evidence="5">Transferrin binding protein-like solute binding protein</fullName>
    </recommendedName>
</protein>
<keyword evidence="2" id="KW-0732">Signal</keyword>
<name>A0A286E3Q5_9NEIS</name>
<dbReference type="PANTHER" id="PTHR43941:SF1">
    <property type="entry name" value="STRUCTURAL MAINTENANCE OF CHROMOSOMES PROTEIN 2"/>
    <property type="match status" value="1"/>
</dbReference>
<dbReference type="Gene3D" id="1.20.120.330">
    <property type="entry name" value="Nucleotidyltransferases domain 2"/>
    <property type="match status" value="1"/>
</dbReference>
<sequence>MNNRTLFNTTLTLICSVVLVACGSSSSGMPTIENTASKNKSELEIAQQLANQAKDKQTQAENRLKEAEQKLQTAQNDLQKARQSQTATADELKQAQNDLDKARKDLLTAQNDLKNAQSNAQKELQAAQDKLNAAQKAQDDAVAQAKLAKDQEIQQKQSELEKAQQALQNAKDELDKIQKNQSANTDAQDLQKAKNDLKAAQTKLDEAQNQLNEAKNKQTETSTELAQTKQALDKAKQELEAAKTKHQQELANAKQQAVDEYKKELDKEATRQKDIKTELDKLFVIDNSNELPTKQDDDDYRNPINTNILSIDHAKGKVTSTINPSAVPELYAIKINDTSIPLLKKEFEEDERQNLAFKKFDEQDIPKNAKGWVGSMGVADADKGTPVFNKMRFGVYVDENNVSHLFVHGRTPFAYSISRKDETYAYQGHAIIGKNGEYTPLENAISGEVDFKNKQVNLNLQADKETSYKLNGKINGNAFASEEGADVYTKGGFYGSINNIGGMLQINKGKYAGYDGVYGAGQVKEITK</sequence>
<dbReference type="GO" id="GO:0000793">
    <property type="term" value="C:condensed chromosome"/>
    <property type="evidence" value="ECO:0007669"/>
    <property type="project" value="TreeGrafter"/>
</dbReference>
<dbReference type="Proteomes" id="UP000219669">
    <property type="component" value="Unassembled WGS sequence"/>
</dbReference>
<accession>A0A286E3Q5</accession>
<dbReference type="Gene3D" id="2.40.160.90">
    <property type="match status" value="1"/>
</dbReference>
<keyword evidence="4" id="KW-1185">Reference proteome</keyword>
<feature type="region of interest" description="Disordered" evidence="1">
    <location>
        <begin position="70"/>
        <end position="94"/>
    </location>
</feature>
<feature type="region of interest" description="Disordered" evidence="1">
    <location>
        <begin position="171"/>
        <end position="197"/>
    </location>
</feature>
<evidence type="ECO:0000313" key="3">
    <source>
        <dbReference type="EMBL" id="SOD65536.1"/>
    </source>
</evidence>
<feature type="compositionally biased region" description="Polar residues" evidence="1">
    <location>
        <begin position="179"/>
        <end position="188"/>
    </location>
</feature>
<dbReference type="GO" id="GO:0000785">
    <property type="term" value="C:chromatin"/>
    <property type="evidence" value="ECO:0007669"/>
    <property type="project" value="TreeGrafter"/>
</dbReference>
<feature type="compositionally biased region" description="Polar residues" evidence="1">
    <location>
        <begin position="70"/>
        <end position="88"/>
    </location>
</feature>
<dbReference type="SUPFAM" id="SSF57997">
    <property type="entry name" value="Tropomyosin"/>
    <property type="match status" value="1"/>
</dbReference>
<evidence type="ECO:0000256" key="2">
    <source>
        <dbReference type="SAM" id="SignalP"/>
    </source>
</evidence>
<dbReference type="EMBL" id="OCNF01000002">
    <property type="protein sequence ID" value="SOD65536.1"/>
    <property type="molecule type" value="Genomic_DNA"/>
</dbReference>
<dbReference type="RefSeq" id="WP_097113395.1">
    <property type="nucleotide sequence ID" value="NZ_CP083931.1"/>
</dbReference>
<organism evidence="3 4">
    <name type="scientific">Alysiella filiformis DSM 16848</name>
    <dbReference type="NCBI Taxonomy" id="1120981"/>
    <lineage>
        <taxon>Bacteria</taxon>
        <taxon>Pseudomonadati</taxon>
        <taxon>Pseudomonadota</taxon>
        <taxon>Betaproteobacteria</taxon>
        <taxon>Neisseriales</taxon>
        <taxon>Neisseriaceae</taxon>
        <taxon>Alysiella</taxon>
    </lineage>
</organism>
<evidence type="ECO:0000313" key="4">
    <source>
        <dbReference type="Proteomes" id="UP000219669"/>
    </source>
</evidence>